<evidence type="ECO:0000256" key="1">
    <source>
        <dbReference type="SAM" id="MobiDB-lite"/>
    </source>
</evidence>
<proteinExistence type="predicted"/>
<dbReference type="VEuPathDB" id="VectorBase:GPAI032174"/>
<dbReference type="EnsemblMetazoa" id="GPAI032174-RA">
    <property type="protein sequence ID" value="GPAI032174-PA"/>
    <property type="gene ID" value="GPAI032174"/>
</dbReference>
<keyword evidence="3" id="KW-1185">Reference proteome</keyword>
<reference evidence="3" key="1">
    <citation type="submission" date="2014-03" db="EMBL/GenBank/DDBJ databases">
        <authorList>
            <person name="Aksoy S."/>
            <person name="Warren W."/>
            <person name="Wilson R.K."/>
        </authorList>
    </citation>
    <scope>NUCLEOTIDE SEQUENCE [LARGE SCALE GENOMIC DNA]</scope>
    <source>
        <strain evidence="3">IAEA</strain>
    </source>
</reference>
<sequence>MNANDTVADVYIHGQESSLAPPPPTTSSSLPKDSTPYVSTFVNLNILLTGGHSGESERNMIDNIGNSNPPQYYEEPSSSFIEHRTDEEPSSSFIQHPTDVTCYPKALDTISNH</sequence>
<organism evidence="2 3">
    <name type="scientific">Glossina pallidipes</name>
    <name type="common">Tsetse fly</name>
    <dbReference type="NCBI Taxonomy" id="7398"/>
    <lineage>
        <taxon>Eukaryota</taxon>
        <taxon>Metazoa</taxon>
        <taxon>Ecdysozoa</taxon>
        <taxon>Arthropoda</taxon>
        <taxon>Hexapoda</taxon>
        <taxon>Insecta</taxon>
        <taxon>Pterygota</taxon>
        <taxon>Neoptera</taxon>
        <taxon>Endopterygota</taxon>
        <taxon>Diptera</taxon>
        <taxon>Brachycera</taxon>
        <taxon>Muscomorpha</taxon>
        <taxon>Hippoboscoidea</taxon>
        <taxon>Glossinidae</taxon>
        <taxon>Glossina</taxon>
    </lineage>
</organism>
<accession>A0A1B0A254</accession>
<feature type="compositionally biased region" description="Polar residues" evidence="1">
    <location>
        <begin position="64"/>
        <end position="80"/>
    </location>
</feature>
<protein>
    <submittedName>
        <fullName evidence="2">Uncharacterized protein</fullName>
    </submittedName>
</protein>
<name>A0A1B0A254_GLOPL</name>
<feature type="region of interest" description="Disordered" evidence="1">
    <location>
        <begin position="1"/>
        <end position="34"/>
    </location>
</feature>
<dbReference type="AlphaFoldDB" id="A0A1B0A254"/>
<dbReference type="Proteomes" id="UP000092445">
    <property type="component" value="Unassembled WGS sequence"/>
</dbReference>
<evidence type="ECO:0000313" key="3">
    <source>
        <dbReference type="Proteomes" id="UP000092445"/>
    </source>
</evidence>
<reference evidence="2" key="2">
    <citation type="submission" date="2020-05" db="UniProtKB">
        <authorList>
            <consortium name="EnsemblMetazoa"/>
        </authorList>
    </citation>
    <scope>IDENTIFICATION</scope>
    <source>
        <strain evidence="2">IAEA</strain>
    </source>
</reference>
<evidence type="ECO:0000313" key="2">
    <source>
        <dbReference type="EnsemblMetazoa" id="GPAI032174-PA"/>
    </source>
</evidence>
<feature type="region of interest" description="Disordered" evidence="1">
    <location>
        <begin position="52"/>
        <end position="97"/>
    </location>
</feature>